<evidence type="ECO:0000259" key="3">
    <source>
        <dbReference type="PROSITE" id="PS50263"/>
    </source>
</evidence>
<dbReference type="InterPro" id="IPR003010">
    <property type="entry name" value="C-N_Hydrolase"/>
</dbReference>
<proteinExistence type="predicted"/>
<dbReference type="GO" id="GO:0050126">
    <property type="term" value="F:N-carbamoylputrescine amidase activity"/>
    <property type="evidence" value="ECO:0007669"/>
    <property type="project" value="TreeGrafter"/>
</dbReference>
<dbReference type="InterPro" id="IPR050345">
    <property type="entry name" value="Aliph_Amidase/BUP"/>
</dbReference>
<sequence length="273" mass="28638">MATIRVTVCELPGAAPDGPEWADLADRLAGAGSDLLLLPEMPFSPWLADRPGFDPGAWRAGVAAHEAGLRLLPGLGVPTVVSTRPVEHAGRRRNEAFLWSAADGYRPLHVKSRLPAEEGYWESTWFEPGPEPAPVGVRAGEAVLAAAICSELWHFERARSAGAAGVNLLVTPRATSAGWTERWLVAGRAAALSGGTFSLSANRSAGAAPAERGFGGCGWIIDPEGAVLARTDRSNPVATREIDLAAATRARSTYPRNLVGPGRPDTASSPVRG</sequence>
<dbReference type="PROSITE" id="PS50263">
    <property type="entry name" value="CN_HYDROLASE"/>
    <property type="match status" value="1"/>
</dbReference>
<dbReference type="Pfam" id="PF00795">
    <property type="entry name" value="CN_hydrolase"/>
    <property type="match status" value="1"/>
</dbReference>
<dbReference type="CDD" id="cd07197">
    <property type="entry name" value="nitrilase"/>
    <property type="match status" value="1"/>
</dbReference>
<feature type="domain" description="CN hydrolase" evidence="3">
    <location>
        <begin position="4"/>
        <end position="244"/>
    </location>
</feature>
<name>A0A0P0ILY1_9ACTN</name>
<dbReference type="SUPFAM" id="SSF56317">
    <property type="entry name" value="Carbon-nitrogen hydrolase"/>
    <property type="match status" value="1"/>
</dbReference>
<dbReference type="PANTHER" id="PTHR43674">
    <property type="entry name" value="NITRILASE C965.09-RELATED"/>
    <property type="match status" value="1"/>
</dbReference>
<dbReference type="GO" id="GO:0033388">
    <property type="term" value="P:putrescine biosynthetic process from arginine"/>
    <property type="evidence" value="ECO:0007669"/>
    <property type="project" value="TreeGrafter"/>
</dbReference>
<dbReference type="EMBL" id="KT726162">
    <property type="protein sequence ID" value="ALJ99872.1"/>
    <property type="molecule type" value="Genomic_DNA"/>
</dbReference>
<dbReference type="Gene3D" id="3.60.110.10">
    <property type="entry name" value="Carbon-nitrogen hydrolase"/>
    <property type="match status" value="1"/>
</dbReference>
<keyword evidence="1" id="KW-0378">Hydrolase</keyword>
<dbReference type="AlphaFoldDB" id="A0A0P0ILY1"/>
<protein>
    <submittedName>
        <fullName evidence="4">FlsN2</fullName>
    </submittedName>
</protein>
<dbReference type="PANTHER" id="PTHR43674:SF2">
    <property type="entry name" value="BETA-UREIDOPROPIONASE"/>
    <property type="match status" value="1"/>
</dbReference>
<accession>A0A0P0ILY1</accession>
<evidence type="ECO:0000256" key="1">
    <source>
        <dbReference type="ARBA" id="ARBA00022801"/>
    </source>
</evidence>
<reference evidence="4" key="1">
    <citation type="journal article" date="2015" name="Org. Lett.">
        <title>Heterologous Expression of Fluostatin Gene Cluster Leads to a Bioactive Heterodimer.</title>
        <authorList>
            <person name="Yang C."/>
            <person name="Huang C."/>
            <person name="Zhang W."/>
            <person name="Zhu Y."/>
            <person name="Zhang C."/>
        </authorList>
    </citation>
    <scope>NUCLEOTIDE SEQUENCE</scope>
    <source>
        <strain evidence="4">SCSIO N160</strain>
    </source>
</reference>
<dbReference type="InterPro" id="IPR036526">
    <property type="entry name" value="C-N_Hydrolase_sf"/>
</dbReference>
<organism evidence="4">
    <name type="scientific">Micromonospora rosaria</name>
    <dbReference type="NCBI Taxonomy" id="47874"/>
    <lineage>
        <taxon>Bacteria</taxon>
        <taxon>Bacillati</taxon>
        <taxon>Actinomycetota</taxon>
        <taxon>Actinomycetes</taxon>
        <taxon>Micromonosporales</taxon>
        <taxon>Micromonosporaceae</taxon>
        <taxon>Micromonospora</taxon>
    </lineage>
</organism>
<evidence type="ECO:0000256" key="2">
    <source>
        <dbReference type="SAM" id="MobiDB-lite"/>
    </source>
</evidence>
<evidence type="ECO:0000313" key="4">
    <source>
        <dbReference type="EMBL" id="ALJ99872.1"/>
    </source>
</evidence>
<feature type="region of interest" description="Disordered" evidence="2">
    <location>
        <begin position="253"/>
        <end position="273"/>
    </location>
</feature>
<dbReference type="RefSeq" id="WP_396890650.1">
    <property type="nucleotide sequence ID" value="NZ_JBIUBN010000020.1"/>
</dbReference>